<comment type="caution">
    <text evidence="2">The sequence shown here is derived from an EMBL/GenBank/DDBJ whole genome shotgun (WGS) entry which is preliminary data.</text>
</comment>
<sequence length="335" mass="38959">MASKKKLQVFISSTFTDLQEERQAAVSAILTAGHIPAGMELFTAGDESQMQVIKRWIDESDVYLLILGSRYGSVEPISGKSYTQLEYEYAIEIGKPFFAVAIKESAEEKRIKRGKAFIELENPYLLKEFRKLVTSKMVRFWEDYRDIKISVLETISEFSRREDLVGWIPGNESTNSIILAEEIVRLTKENTDLKKKINEIPSYKKKAFDLTFEESYDLFSSFKVHNIAENDDFENLLISIAQAFGDSKYSLLHYIWFLKESNPNADIELPNNDYVRKIIIQPLKMMSYIDVFTSSENQPKIKFYFLSPFNSFLLKLRLYRNVNLAEELVRLYNNI</sequence>
<evidence type="ECO:0000313" key="2">
    <source>
        <dbReference type="EMBL" id="MVM34881.1"/>
    </source>
</evidence>
<dbReference type="EMBL" id="WPIN01000019">
    <property type="protein sequence ID" value="MVM34881.1"/>
    <property type="molecule type" value="Genomic_DNA"/>
</dbReference>
<evidence type="ECO:0000313" key="3">
    <source>
        <dbReference type="Proteomes" id="UP000436006"/>
    </source>
</evidence>
<dbReference type="AlphaFoldDB" id="A0A7K1SM54"/>
<accession>A0A7K1SM54</accession>
<protein>
    <submittedName>
        <fullName evidence="2">DUF4062 domain-containing protein</fullName>
    </submittedName>
</protein>
<dbReference type="InterPro" id="IPR025139">
    <property type="entry name" value="DUF4062"/>
</dbReference>
<evidence type="ECO:0000259" key="1">
    <source>
        <dbReference type="Pfam" id="PF13271"/>
    </source>
</evidence>
<name>A0A7K1SM54_9BACT</name>
<dbReference type="Pfam" id="PF13271">
    <property type="entry name" value="DUF4062"/>
    <property type="match status" value="1"/>
</dbReference>
<dbReference type="RefSeq" id="WP_157589702.1">
    <property type="nucleotide sequence ID" value="NZ_WPIN01000019.1"/>
</dbReference>
<reference evidence="2 3" key="1">
    <citation type="submission" date="2019-12" db="EMBL/GenBank/DDBJ databases">
        <title>Spirosoma sp. HMF4905 genome sequencing and assembly.</title>
        <authorList>
            <person name="Kang H."/>
            <person name="Cha I."/>
            <person name="Kim H."/>
            <person name="Joh K."/>
        </authorList>
    </citation>
    <scope>NUCLEOTIDE SEQUENCE [LARGE SCALE GENOMIC DNA]</scope>
    <source>
        <strain evidence="2 3">HMF4905</strain>
    </source>
</reference>
<proteinExistence type="predicted"/>
<keyword evidence="3" id="KW-1185">Reference proteome</keyword>
<feature type="domain" description="DUF4062" evidence="1">
    <location>
        <begin position="8"/>
        <end position="90"/>
    </location>
</feature>
<dbReference type="Proteomes" id="UP000436006">
    <property type="component" value="Unassembled WGS sequence"/>
</dbReference>
<gene>
    <name evidence="2" type="ORF">GO755_32935</name>
</gene>
<organism evidence="2 3">
    <name type="scientific">Spirosoma arboris</name>
    <dbReference type="NCBI Taxonomy" id="2682092"/>
    <lineage>
        <taxon>Bacteria</taxon>
        <taxon>Pseudomonadati</taxon>
        <taxon>Bacteroidota</taxon>
        <taxon>Cytophagia</taxon>
        <taxon>Cytophagales</taxon>
        <taxon>Cytophagaceae</taxon>
        <taxon>Spirosoma</taxon>
    </lineage>
</organism>